<name>A0A4P9WAL1_9FUNG</name>
<gene>
    <name evidence="3" type="ORF">BDK51DRAFT_33473</name>
</gene>
<evidence type="ECO:0000256" key="1">
    <source>
        <dbReference type="SAM" id="MobiDB-lite"/>
    </source>
</evidence>
<dbReference type="AlphaFoldDB" id="A0A4P9WAL1"/>
<feature type="compositionally biased region" description="Polar residues" evidence="1">
    <location>
        <begin position="1"/>
        <end position="12"/>
    </location>
</feature>
<proteinExistence type="predicted"/>
<dbReference type="EMBL" id="KZ996064">
    <property type="protein sequence ID" value="RKO89484.1"/>
    <property type="molecule type" value="Genomic_DNA"/>
</dbReference>
<feature type="region of interest" description="Disordered" evidence="1">
    <location>
        <begin position="1"/>
        <end position="144"/>
    </location>
</feature>
<reference evidence="4" key="1">
    <citation type="journal article" date="2018" name="Nat. Microbiol.">
        <title>Leveraging single-cell genomics to expand the fungal tree of life.</title>
        <authorList>
            <person name="Ahrendt S.R."/>
            <person name="Quandt C.A."/>
            <person name="Ciobanu D."/>
            <person name="Clum A."/>
            <person name="Salamov A."/>
            <person name="Andreopoulos B."/>
            <person name="Cheng J.F."/>
            <person name="Woyke T."/>
            <person name="Pelin A."/>
            <person name="Henrissat B."/>
            <person name="Reynolds N.K."/>
            <person name="Benny G.L."/>
            <person name="Smith M.E."/>
            <person name="James T.Y."/>
            <person name="Grigoriev I.V."/>
        </authorList>
    </citation>
    <scope>NUCLEOTIDE SEQUENCE [LARGE SCALE GENOMIC DNA]</scope>
</reference>
<feature type="compositionally biased region" description="Low complexity" evidence="1">
    <location>
        <begin position="25"/>
        <end position="45"/>
    </location>
</feature>
<keyword evidence="2" id="KW-1133">Transmembrane helix</keyword>
<evidence type="ECO:0000313" key="3">
    <source>
        <dbReference type="EMBL" id="RKO89484.1"/>
    </source>
</evidence>
<feature type="compositionally biased region" description="Basic residues" evidence="1">
    <location>
        <begin position="124"/>
        <end position="144"/>
    </location>
</feature>
<sequence>MSLSASSSTDELVTSADPLKPPDADPALSDPPLSTTSSNSTSSDLHPLPYAPSAPGPDDVEFDVGIGLGTGEYDSACESDAESDYGGGGEPVEFVDVPPEELEEDGAVSQSETDAGGETDREARHRNRSNAKKKKKGSKSARRRKRRKFVLAPGNIFSRIFFWWVFELLAISRKAKDIKDVHLHLKATETARVTGDALETTWREEVALKG</sequence>
<accession>A0A4P9WAL1</accession>
<feature type="non-terminal residue" evidence="3">
    <location>
        <position position="210"/>
    </location>
</feature>
<keyword evidence="2" id="KW-0472">Membrane</keyword>
<dbReference type="OrthoDB" id="6500128at2759"/>
<keyword evidence="2" id="KW-0812">Transmembrane</keyword>
<dbReference type="Proteomes" id="UP000269721">
    <property type="component" value="Unassembled WGS sequence"/>
</dbReference>
<evidence type="ECO:0000313" key="4">
    <source>
        <dbReference type="Proteomes" id="UP000269721"/>
    </source>
</evidence>
<organism evidence="3 4">
    <name type="scientific">Blyttiomyces helicus</name>
    <dbReference type="NCBI Taxonomy" id="388810"/>
    <lineage>
        <taxon>Eukaryota</taxon>
        <taxon>Fungi</taxon>
        <taxon>Fungi incertae sedis</taxon>
        <taxon>Chytridiomycota</taxon>
        <taxon>Chytridiomycota incertae sedis</taxon>
        <taxon>Chytridiomycetes</taxon>
        <taxon>Chytridiomycetes incertae sedis</taxon>
        <taxon>Blyttiomyces</taxon>
    </lineage>
</organism>
<keyword evidence="4" id="KW-1185">Reference proteome</keyword>
<protein>
    <submittedName>
        <fullName evidence="3">Uncharacterized protein</fullName>
    </submittedName>
</protein>
<evidence type="ECO:0000256" key="2">
    <source>
        <dbReference type="SAM" id="Phobius"/>
    </source>
</evidence>
<feature type="transmembrane region" description="Helical" evidence="2">
    <location>
        <begin position="149"/>
        <end position="166"/>
    </location>
</feature>